<reference evidence="1" key="1">
    <citation type="submission" date="2021-01" db="EMBL/GenBank/DDBJ databases">
        <title>Genome sequence of strain Noviherbaspirillum sp. DKR-6.</title>
        <authorList>
            <person name="Chaudhary D.K."/>
        </authorList>
    </citation>
    <scope>NUCLEOTIDE SEQUENCE</scope>
    <source>
        <strain evidence="1">DKR-6</strain>
    </source>
</reference>
<dbReference type="Proteomes" id="UP000622890">
    <property type="component" value="Unassembled WGS sequence"/>
</dbReference>
<sequence length="98" mass="11234">MGHSNKHRFLQQAAVPFLPTRSLGIGRTDQFGSISAFRQREMCNPIVPIARIRAAAEEAVRSGKTVHDCPPEFDFAEVVWKGEYWFAHYEYTYCKPTN</sequence>
<organism evidence="1 2">
    <name type="scientific">Noviherbaspirillum pedocola</name>
    <dbReference type="NCBI Taxonomy" id="2801341"/>
    <lineage>
        <taxon>Bacteria</taxon>
        <taxon>Pseudomonadati</taxon>
        <taxon>Pseudomonadota</taxon>
        <taxon>Betaproteobacteria</taxon>
        <taxon>Burkholderiales</taxon>
        <taxon>Oxalobacteraceae</taxon>
        <taxon>Noviherbaspirillum</taxon>
    </lineage>
</organism>
<comment type="caution">
    <text evidence="1">The sequence shown here is derived from an EMBL/GenBank/DDBJ whole genome shotgun (WGS) entry which is preliminary data.</text>
</comment>
<dbReference type="EMBL" id="JAEPBG010000001">
    <property type="protein sequence ID" value="MBK4733389.1"/>
    <property type="molecule type" value="Genomic_DNA"/>
</dbReference>
<name>A0A934W6D1_9BURK</name>
<dbReference type="AlphaFoldDB" id="A0A934W6D1"/>
<accession>A0A934W6D1</accession>
<protein>
    <submittedName>
        <fullName evidence="1">Uncharacterized protein</fullName>
    </submittedName>
</protein>
<proteinExistence type="predicted"/>
<gene>
    <name evidence="1" type="ORF">JJB74_01985</name>
</gene>
<dbReference type="RefSeq" id="WP_200590144.1">
    <property type="nucleotide sequence ID" value="NZ_JAEPBG010000001.1"/>
</dbReference>
<evidence type="ECO:0000313" key="1">
    <source>
        <dbReference type="EMBL" id="MBK4733389.1"/>
    </source>
</evidence>
<keyword evidence="2" id="KW-1185">Reference proteome</keyword>
<evidence type="ECO:0000313" key="2">
    <source>
        <dbReference type="Proteomes" id="UP000622890"/>
    </source>
</evidence>